<dbReference type="Proteomes" id="UP000596661">
    <property type="component" value="Unassembled WGS sequence"/>
</dbReference>
<evidence type="ECO:0000313" key="1">
    <source>
        <dbReference type="EnsemblPlants" id="cds.novel_model_7027_5bd9a17a"/>
    </source>
</evidence>
<dbReference type="Gramene" id="novel_model_7027_5bd9a17a">
    <property type="protein sequence ID" value="cds.novel_model_7027_5bd9a17a"/>
    <property type="gene ID" value="novel_gene_3700_5bd9a17a"/>
</dbReference>
<dbReference type="AlphaFoldDB" id="A0A803RAF3"/>
<evidence type="ECO:0000313" key="2">
    <source>
        <dbReference type="Proteomes" id="UP000596661"/>
    </source>
</evidence>
<sequence>MLIIIHKNNKFIYSLLLYKLNYSIKLVRMAASCDLVGSKREETSERERELCPEGNRKKMKRFSFSAQATQQMKNILLKKPTFRFCDTDHTRFHIYIYI</sequence>
<dbReference type="EnsemblPlants" id="novel_model_7027_5bd9a17a">
    <property type="protein sequence ID" value="cds.novel_model_7027_5bd9a17a"/>
    <property type="gene ID" value="novel_gene_3700_5bd9a17a"/>
</dbReference>
<dbReference type="EMBL" id="UZAU01000811">
    <property type="status" value="NOT_ANNOTATED_CDS"/>
    <property type="molecule type" value="Genomic_DNA"/>
</dbReference>
<name>A0A803RAF3_CANSA</name>
<accession>A0A803RAF3</accession>
<keyword evidence="2" id="KW-1185">Reference proteome</keyword>
<organism evidence="1 2">
    <name type="scientific">Cannabis sativa</name>
    <name type="common">Hemp</name>
    <name type="synonym">Marijuana</name>
    <dbReference type="NCBI Taxonomy" id="3483"/>
    <lineage>
        <taxon>Eukaryota</taxon>
        <taxon>Viridiplantae</taxon>
        <taxon>Streptophyta</taxon>
        <taxon>Embryophyta</taxon>
        <taxon>Tracheophyta</taxon>
        <taxon>Spermatophyta</taxon>
        <taxon>Magnoliopsida</taxon>
        <taxon>eudicotyledons</taxon>
        <taxon>Gunneridae</taxon>
        <taxon>Pentapetalae</taxon>
        <taxon>rosids</taxon>
        <taxon>fabids</taxon>
        <taxon>Rosales</taxon>
        <taxon>Cannabaceae</taxon>
        <taxon>Cannabis</taxon>
    </lineage>
</organism>
<reference evidence="1" key="1">
    <citation type="submission" date="2021-03" db="UniProtKB">
        <authorList>
            <consortium name="EnsemblPlants"/>
        </authorList>
    </citation>
    <scope>IDENTIFICATION</scope>
</reference>
<proteinExistence type="predicted"/>
<protein>
    <submittedName>
        <fullName evidence="1">Uncharacterized protein</fullName>
    </submittedName>
</protein>